<protein>
    <submittedName>
        <fullName evidence="5">Integrase</fullName>
    </submittedName>
</protein>
<dbReference type="InterPro" id="IPR050090">
    <property type="entry name" value="Tyrosine_recombinase_XerCD"/>
</dbReference>
<dbReference type="Gene3D" id="1.10.150.130">
    <property type="match status" value="1"/>
</dbReference>
<proteinExistence type="predicted"/>
<name>A0A6F8VCZ5_9PROT</name>
<dbReference type="GO" id="GO:0006310">
    <property type="term" value="P:DNA recombination"/>
    <property type="evidence" value="ECO:0007669"/>
    <property type="project" value="UniProtKB-KW"/>
</dbReference>
<keyword evidence="2" id="KW-0238">DNA-binding</keyword>
<dbReference type="InterPro" id="IPR013762">
    <property type="entry name" value="Integrase-like_cat_sf"/>
</dbReference>
<evidence type="ECO:0000313" key="5">
    <source>
        <dbReference type="EMBL" id="BCB27021.1"/>
    </source>
</evidence>
<organism evidence="5 6">
    <name type="scientific">Sulfurimicrobium lacus</name>
    <dbReference type="NCBI Taxonomy" id="2715678"/>
    <lineage>
        <taxon>Bacteria</taxon>
        <taxon>Pseudomonadati</taxon>
        <taxon>Pseudomonadota</taxon>
        <taxon>Betaproteobacteria</taxon>
        <taxon>Nitrosomonadales</taxon>
        <taxon>Sulfuricellaceae</taxon>
        <taxon>Sulfurimicrobium</taxon>
    </lineage>
</organism>
<dbReference type="EMBL" id="AP022853">
    <property type="protein sequence ID" value="BCB27021.1"/>
    <property type="molecule type" value="Genomic_DNA"/>
</dbReference>
<accession>A0A6F8VCZ5</accession>
<feature type="domain" description="Tyr recombinase" evidence="4">
    <location>
        <begin position="183"/>
        <end position="370"/>
    </location>
</feature>
<dbReference type="Proteomes" id="UP000502260">
    <property type="component" value="Chromosome"/>
</dbReference>
<dbReference type="PANTHER" id="PTHR30349">
    <property type="entry name" value="PHAGE INTEGRASE-RELATED"/>
    <property type="match status" value="1"/>
</dbReference>
<evidence type="ECO:0000259" key="4">
    <source>
        <dbReference type="PROSITE" id="PS51898"/>
    </source>
</evidence>
<dbReference type="PROSITE" id="PS51898">
    <property type="entry name" value="TYR_RECOMBINASE"/>
    <property type="match status" value="1"/>
</dbReference>
<dbReference type="AlphaFoldDB" id="A0A6F8VCZ5"/>
<dbReference type="GO" id="GO:0015074">
    <property type="term" value="P:DNA integration"/>
    <property type="evidence" value="ECO:0007669"/>
    <property type="project" value="UniProtKB-KW"/>
</dbReference>
<evidence type="ECO:0000256" key="1">
    <source>
        <dbReference type="ARBA" id="ARBA00022908"/>
    </source>
</evidence>
<dbReference type="RefSeq" id="WP_173063906.1">
    <property type="nucleotide sequence ID" value="NZ_AP022853.1"/>
</dbReference>
<evidence type="ECO:0000313" key="6">
    <source>
        <dbReference type="Proteomes" id="UP000502260"/>
    </source>
</evidence>
<gene>
    <name evidence="5" type="ORF">SKTS_19070</name>
</gene>
<dbReference type="KEGG" id="slac:SKTS_19070"/>
<reference evidence="6" key="1">
    <citation type="submission" date="2020-03" db="EMBL/GenBank/DDBJ databases">
        <title>Complete genome sequence of sulfur-oxidizing bacterium skT11.</title>
        <authorList>
            <person name="Kanda M."/>
            <person name="Kojima H."/>
            <person name="Fukui M."/>
        </authorList>
    </citation>
    <scope>NUCLEOTIDE SEQUENCE [LARGE SCALE GENOMIC DNA]</scope>
    <source>
        <strain evidence="6">skT11</strain>
    </source>
</reference>
<dbReference type="CDD" id="cd00796">
    <property type="entry name" value="INT_Rci_Hp1_C"/>
    <property type="match status" value="1"/>
</dbReference>
<dbReference type="SUPFAM" id="SSF56349">
    <property type="entry name" value="DNA breaking-rejoining enzymes"/>
    <property type="match status" value="1"/>
</dbReference>
<dbReference type="Pfam" id="PF00589">
    <property type="entry name" value="Phage_integrase"/>
    <property type="match status" value="1"/>
</dbReference>
<evidence type="ECO:0000256" key="3">
    <source>
        <dbReference type="ARBA" id="ARBA00023172"/>
    </source>
</evidence>
<evidence type="ECO:0000256" key="2">
    <source>
        <dbReference type="ARBA" id="ARBA00023125"/>
    </source>
</evidence>
<dbReference type="InterPro" id="IPR002104">
    <property type="entry name" value="Integrase_catalytic"/>
</dbReference>
<keyword evidence="6" id="KW-1185">Reference proteome</keyword>
<dbReference type="GO" id="GO:0003677">
    <property type="term" value="F:DNA binding"/>
    <property type="evidence" value="ECO:0007669"/>
    <property type="project" value="UniProtKB-KW"/>
</dbReference>
<dbReference type="Gene3D" id="1.10.443.10">
    <property type="entry name" value="Intergrase catalytic core"/>
    <property type="match status" value="1"/>
</dbReference>
<keyword evidence="3" id="KW-0233">DNA recombination</keyword>
<dbReference type="InterPro" id="IPR010998">
    <property type="entry name" value="Integrase_recombinase_N"/>
</dbReference>
<sequence length="370" mass="41713">MATKRKRGPSWEYIIRRKGVLPRPISLTFSDEKEGDAYAARVEAMLDRGIVPPEFEEKGKAPKTLADVIRAYHKAVHVPDTDGRLLGVVLARYGATKLTAVSYAWTEAWIAEMKRERNLSPSTIRHYVGSTARCLDWLVRKEPGILPHNPLRLLPKRYASYSGADKAGMDVGAEVRVDESRDRRLKPGEEDAIRRILGGAKPKGKQRPVISKHAEALTLLFELAVETAMRMREMFTLKVDQIDLAKKTIFLDKTKNGGKRQVPLSSVALEKLGGYLLVVEGDRLFPWWDGRPEKLKDVTAGLSQQFARVFDAAGCPDLRFHDLRHEATSRLFERTGMSDSRIAKVTGHKDPRMLARYANLRGSDLAELMW</sequence>
<dbReference type="InterPro" id="IPR011010">
    <property type="entry name" value="DNA_brk_join_enz"/>
</dbReference>
<keyword evidence="1" id="KW-0229">DNA integration</keyword>
<dbReference type="PANTHER" id="PTHR30349:SF94">
    <property type="entry name" value="INTEGRASE_RECOMBINASE HI_1414-RELATED"/>
    <property type="match status" value="1"/>
</dbReference>